<dbReference type="EMBL" id="JAUSVX010000005">
    <property type="protein sequence ID" value="MDQ0470312.1"/>
    <property type="molecule type" value="Genomic_DNA"/>
</dbReference>
<gene>
    <name evidence="2" type="ORF">QO011_003328</name>
</gene>
<organism evidence="2 3">
    <name type="scientific">Labrys wisconsinensis</name>
    <dbReference type="NCBI Taxonomy" id="425677"/>
    <lineage>
        <taxon>Bacteria</taxon>
        <taxon>Pseudomonadati</taxon>
        <taxon>Pseudomonadota</taxon>
        <taxon>Alphaproteobacteria</taxon>
        <taxon>Hyphomicrobiales</taxon>
        <taxon>Xanthobacteraceae</taxon>
        <taxon>Labrys</taxon>
    </lineage>
</organism>
<reference evidence="2 3" key="1">
    <citation type="submission" date="2023-07" db="EMBL/GenBank/DDBJ databases">
        <title>Genomic Encyclopedia of Type Strains, Phase IV (KMG-IV): sequencing the most valuable type-strain genomes for metagenomic binning, comparative biology and taxonomic classification.</title>
        <authorList>
            <person name="Goeker M."/>
        </authorList>
    </citation>
    <scope>NUCLEOTIDE SEQUENCE [LARGE SCALE GENOMIC DNA]</scope>
    <source>
        <strain evidence="2 3">DSM 19619</strain>
    </source>
</reference>
<feature type="transmembrane region" description="Helical" evidence="1">
    <location>
        <begin position="51"/>
        <end position="71"/>
    </location>
</feature>
<sequence>MTMQEKLFSFQGRVTRKDYWFYTLALWGILLVLFLAIAGSSRSLRNDGLSTGGLVLAAIVVIAQIWPSLAISVKRCHDRNKSGWWMLLWMVLSAIPYVGILASLWCLVELGFLDGTQGPNRFGLSPKGLGGDLVAEAFT</sequence>
<dbReference type="PANTHER" id="PTHR34980">
    <property type="entry name" value="INNER MEMBRANE PROTEIN-RELATED-RELATED"/>
    <property type="match status" value="1"/>
</dbReference>
<dbReference type="Proteomes" id="UP001242480">
    <property type="component" value="Unassembled WGS sequence"/>
</dbReference>
<feature type="transmembrane region" description="Helical" evidence="1">
    <location>
        <begin position="20"/>
        <end position="39"/>
    </location>
</feature>
<evidence type="ECO:0000256" key="1">
    <source>
        <dbReference type="SAM" id="Phobius"/>
    </source>
</evidence>
<dbReference type="PANTHER" id="PTHR34980:SF1">
    <property type="entry name" value="INNER MEMBRANE PROTEIN"/>
    <property type="match status" value="1"/>
</dbReference>
<dbReference type="InterPro" id="IPR008523">
    <property type="entry name" value="DUF805"/>
</dbReference>
<evidence type="ECO:0000313" key="3">
    <source>
        <dbReference type="Proteomes" id="UP001242480"/>
    </source>
</evidence>
<keyword evidence="3" id="KW-1185">Reference proteome</keyword>
<keyword evidence="1" id="KW-1133">Transmembrane helix</keyword>
<dbReference type="RefSeq" id="WP_307274098.1">
    <property type="nucleotide sequence ID" value="NZ_JAUSVX010000005.1"/>
</dbReference>
<name>A0ABU0JAV4_9HYPH</name>
<keyword evidence="1" id="KW-0812">Transmembrane</keyword>
<proteinExistence type="predicted"/>
<protein>
    <submittedName>
        <fullName evidence="2">Uncharacterized membrane protein YhaH (DUF805 family)</fullName>
    </submittedName>
</protein>
<feature type="transmembrane region" description="Helical" evidence="1">
    <location>
        <begin position="83"/>
        <end position="105"/>
    </location>
</feature>
<evidence type="ECO:0000313" key="2">
    <source>
        <dbReference type="EMBL" id="MDQ0470312.1"/>
    </source>
</evidence>
<comment type="caution">
    <text evidence="2">The sequence shown here is derived from an EMBL/GenBank/DDBJ whole genome shotgun (WGS) entry which is preliminary data.</text>
</comment>
<dbReference type="Pfam" id="PF05656">
    <property type="entry name" value="DUF805"/>
    <property type="match status" value="1"/>
</dbReference>
<accession>A0ABU0JAV4</accession>
<keyword evidence="1" id="KW-0472">Membrane</keyword>